<dbReference type="Proteomes" id="UP000195557">
    <property type="component" value="Unassembled WGS sequence"/>
</dbReference>
<keyword evidence="2" id="KW-1133">Transmembrane helix</keyword>
<dbReference type="Pfam" id="PF12159">
    <property type="entry name" value="DUF3593"/>
    <property type="match status" value="1"/>
</dbReference>
<dbReference type="InterPro" id="IPR021995">
    <property type="entry name" value="DUF3593"/>
</dbReference>
<evidence type="ECO:0000256" key="2">
    <source>
        <dbReference type="SAM" id="Phobius"/>
    </source>
</evidence>
<keyword evidence="2" id="KW-0812">Transmembrane</keyword>
<keyword evidence="2" id="KW-0472">Membrane</keyword>
<name>A0A1Y5IFD0_OSTTA</name>
<accession>A0A1Y5IFD0</accession>
<protein>
    <submittedName>
        <fullName evidence="3">Nuclear pore complex component</fullName>
    </submittedName>
</protein>
<dbReference type="eggNOG" id="ENOG502RZEV">
    <property type="taxonomic scope" value="Eukaryota"/>
</dbReference>
<proteinExistence type="predicted"/>
<dbReference type="PANTHER" id="PTHR33833:SF3">
    <property type="entry name" value="YCF49-LIKE PROTEIN"/>
    <property type="match status" value="1"/>
</dbReference>
<evidence type="ECO:0000256" key="1">
    <source>
        <dbReference type="SAM" id="MobiDB-lite"/>
    </source>
</evidence>
<sequence>MFGRAVGARGVDGTSAGTIPRLRRRGLGSTPSLALKAPRCSGVTRDGARGEATAGARCDHRARASSSERASTSARRTRRGTTTSARALVGLEVADLRAAILDGHSAWWAVASPLFALSVVPYLVFLKRLNEAKSATLEMRQAFATLLLFVIISIPAEAYTKRAYGEVLSNIDALHFLIQSAISLTNLRILLAFRDGKSNTDGSASSNMFESNLTDFGTIGRPGAIVEAFAGLGLLATSLLLSLDERLLVVPDTAPTMLTSVVDSFRTWGNNFESTTNSMLGLPYPMEQALSVPTWGVHIFSLVEWLLAMGLVWNYAECERGNNNGWRTLTWGMLPLHASGICACTQHFFGNVASLDWLVAAQGAFTMLGNVGMCVAAGELAKEDSTSGVRDTAVNDEQRRTTEQCVVFDDLDPSWWDFDVENFGTKLWAGDSDGVFITKVALLSLAVASGVRGLSLSLAPEFDPVDGAWRDYTNILSFLMVATPLALNIEKWKARERVAFAREALNATMADVDDVSDTIVDRSAVKTESV</sequence>
<dbReference type="AlphaFoldDB" id="A0A1Y5IFD0"/>
<evidence type="ECO:0000313" key="3">
    <source>
        <dbReference type="EMBL" id="OUS45705.1"/>
    </source>
</evidence>
<dbReference type="InterPro" id="IPR019634">
    <property type="entry name" value="Uncharacterised_Ycf49"/>
</dbReference>
<organism evidence="3">
    <name type="scientific">Ostreococcus tauri</name>
    <name type="common">Marine green alga</name>
    <dbReference type="NCBI Taxonomy" id="70448"/>
    <lineage>
        <taxon>Eukaryota</taxon>
        <taxon>Viridiplantae</taxon>
        <taxon>Chlorophyta</taxon>
        <taxon>Mamiellophyceae</taxon>
        <taxon>Mamiellales</taxon>
        <taxon>Bathycoccaceae</taxon>
        <taxon>Ostreococcus</taxon>
    </lineage>
</organism>
<gene>
    <name evidence="3" type="ORF">BE221DRAFT_192818</name>
</gene>
<reference evidence="3" key="1">
    <citation type="submission" date="2017-04" db="EMBL/GenBank/DDBJ databases">
        <title>Population genomics of picophytoplankton unveils novel chromosome hypervariability.</title>
        <authorList>
            <consortium name="DOE Joint Genome Institute"/>
            <person name="Blanc-Mathieu R."/>
            <person name="Krasovec M."/>
            <person name="Hebrard M."/>
            <person name="Yau S."/>
            <person name="Desgranges E."/>
            <person name="Martin J."/>
            <person name="Schackwitz W."/>
            <person name="Kuo A."/>
            <person name="Salin G."/>
            <person name="Donnadieu C."/>
            <person name="Desdevises Y."/>
            <person name="Sanchez-Ferandin S."/>
            <person name="Moreau H."/>
            <person name="Rivals E."/>
            <person name="Grigoriev I.V."/>
            <person name="Grimsley N."/>
            <person name="Eyre-Walker A."/>
            <person name="Piganeau G."/>
        </authorList>
    </citation>
    <scope>NUCLEOTIDE SEQUENCE [LARGE SCALE GENOMIC DNA]</scope>
    <source>
        <strain evidence="3">RCC 1115</strain>
    </source>
</reference>
<feature type="transmembrane region" description="Helical" evidence="2">
    <location>
        <begin position="137"/>
        <end position="156"/>
    </location>
</feature>
<dbReference type="PANTHER" id="PTHR33833">
    <property type="entry name" value="NUCLEOLAR-LIKE PROTEIN-RELATED"/>
    <property type="match status" value="1"/>
</dbReference>
<feature type="transmembrane region" description="Helical" evidence="2">
    <location>
        <begin position="106"/>
        <end position="125"/>
    </location>
</feature>
<feature type="region of interest" description="Disordered" evidence="1">
    <location>
        <begin position="39"/>
        <end position="81"/>
    </location>
</feature>
<dbReference type="EMBL" id="KZ155786">
    <property type="protein sequence ID" value="OUS45705.1"/>
    <property type="molecule type" value="Genomic_DNA"/>
</dbReference>
<feature type="compositionally biased region" description="Low complexity" evidence="1">
    <location>
        <begin position="64"/>
        <end position="81"/>
    </location>
</feature>
<feature type="region of interest" description="Disordered" evidence="1">
    <location>
        <begin position="1"/>
        <end position="26"/>
    </location>
</feature>
<dbReference type="Pfam" id="PF10693">
    <property type="entry name" value="DUF2499"/>
    <property type="match status" value="1"/>
</dbReference>